<dbReference type="STRING" id="1075417.SAMN05421823_112149"/>
<dbReference type="InterPro" id="IPR025419">
    <property type="entry name" value="DUF4142"/>
</dbReference>
<keyword evidence="4" id="KW-1185">Reference proteome</keyword>
<dbReference type="RefSeq" id="WP_089687235.1">
    <property type="nucleotide sequence ID" value="NZ_FNFO01000012.1"/>
</dbReference>
<dbReference type="PANTHER" id="PTHR38593">
    <property type="entry name" value="BLR2558 PROTEIN"/>
    <property type="match status" value="1"/>
</dbReference>
<dbReference type="PANTHER" id="PTHR38593:SF1">
    <property type="entry name" value="BLR2558 PROTEIN"/>
    <property type="match status" value="1"/>
</dbReference>
<dbReference type="OrthoDB" id="770843at2"/>
<evidence type="ECO:0000313" key="4">
    <source>
        <dbReference type="Proteomes" id="UP000198510"/>
    </source>
</evidence>
<name>A0A1G9SFZ2_9BACT</name>
<protein>
    <submittedName>
        <fullName evidence="3">Putative membrane protein</fullName>
    </submittedName>
</protein>
<dbReference type="InterPro" id="IPR012347">
    <property type="entry name" value="Ferritin-like"/>
</dbReference>
<organism evidence="3 4">
    <name type="scientific">Catalinimonas alkaloidigena</name>
    <dbReference type="NCBI Taxonomy" id="1075417"/>
    <lineage>
        <taxon>Bacteria</taxon>
        <taxon>Pseudomonadati</taxon>
        <taxon>Bacteroidota</taxon>
        <taxon>Cytophagia</taxon>
        <taxon>Cytophagales</taxon>
        <taxon>Catalimonadaceae</taxon>
        <taxon>Catalinimonas</taxon>
    </lineage>
</organism>
<evidence type="ECO:0000313" key="3">
    <source>
        <dbReference type="EMBL" id="SDM34321.1"/>
    </source>
</evidence>
<evidence type="ECO:0000256" key="1">
    <source>
        <dbReference type="SAM" id="MobiDB-lite"/>
    </source>
</evidence>
<accession>A0A1G9SFZ2</accession>
<proteinExistence type="predicted"/>
<dbReference type="PROSITE" id="PS51257">
    <property type="entry name" value="PROKAR_LIPOPROTEIN"/>
    <property type="match status" value="1"/>
</dbReference>
<dbReference type="Proteomes" id="UP000198510">
    <property type="component" value="Unassembled WGS sequence"/>
</dbReference>
<dbReference type="EMBL" id="FNFO01000012">
    <property type="protein sequence ID" value="SDM34321.1"/>
    <property type="molecule type" value="Genomic_DNA"/>
</dbReference>
<dbReference type="Pfam" id="PF13628">
    <property type="entry name" value="DUF4142"/>
    <property type="match status" value="1"/>
</dbReference>
<evidence type="ECO:0000259" key="2">
    <source>
        <dbReference type="Pfam" id="PF13628"/>
    </source>
</evidence>
<feature type="region of interest" description="Disordered" evidence="1">
    <location>
        <begin position="24"/>
        <end position="47"/>
    </location>
</feature>
<dbReference type="Gene3D" id="1.20.1260.10">
    <property type="match status" value="1"/>
</dbReference>
<gene>
    <name evidence="3" type="ORF">SAMN05421823_112149</name>
</gene>
<dbReference type="AlphaFoldDB" id="A0A1G9SFZ2"/>
<reference evidence="3 4" key="1">
    <citation type="submission" date="2016-10" db="EMBL/GenBank/DDBJ databases">
        <authorList>
            <person name="de Groot N.N."/>
        </authorList>
    </citation>
    <scope>NUCLEOTIDE SEQUENCE [LARGE SCALE GENOMIC DNA]</scope>
    <source>
        <strain evidence="3 4">DSM 25186</strain>
    </source>
</reference>
<sequence length="193" mass="21588">MKKIVYVGALVGTLCWATACENNSRSDDSVENAEEMNEQAMDMGESEDEDMAEFMVEAANGGLMEVELGRIAAEKATNPQVKEFGQMMVDNHSKANDKLKTLASQKGITLPTSVGEEHQKEINRLTELSGEEFDREYVKLMVKDHKADIDEFQEATDEVEDPDVKAFASQTLPTLQRHLQRAEQIEDSIENQS</sequence>
<feature type="domain" description="DUF4142" evidence="2">
    <location>
        <begin position="52"/>
        <end position="185"/>
    </location>
</feature>